<dbReference type="Gene3D" id="2.160.20.10">
    <property type="entry name" value="Single-stranded right-handed beta-helix, Pectin lyase-like"/>
    <property type="match status" value="2"/>
</dbReference>
<dbReference type="Gene3D" id="3.30.40.10">
    <property type="entry name" value="Zinc/RING finger domain, C3HC4 (zinc finger)"/>
    <property type="match status" value="2"/>
</dbReference>
<reference evidence="4 5" key="1">
    <citation type="submission" date="2024-04" db="EMBL/GenBank/DDBJ databases">
        <title>Tritrichomonas musculus Genome.</title>
        <authorList>
            <person name="Alves-Ferreira E."/>
            <person name="Grigg M."/>
            <person name="Lorenzi H."/>
            <person name="Galac M."/>
        </authorList>
    </citation>
    <scope>NUCLEOTIDE SEQUENCE [LARGE SCALE GENOMIC DNA]</scope>
    <source>
        <strain evidence="4 5">EAF2021</strain>
    </source>
</reference>
<feature type="domain" description="RING-type" evidence="3">
    <location>
        <begin position="478"/>
        <end position="517"/>
    </location>
</feature>
<gene>
    <name evidence="4" type="ORF">M9Y10_029297</name>
</gene>
<sequence length="588" mass="65887">MSNEKIDLIASLAQNEIVEFTGNEDEIDSSAPVTKINLTKKNYQLNDYIVVISSPFEIAPQQKTKIKCQNMLILNKGNVSNLEIEGSLNVKNTILQMKDCIIHSSNDSSQGIVVVTSSNLYMENCEVYDGNIPGFYIEQNSKAEIESCHIHDVNHTLFATSLSKSVSINNSKFHNSPHNGVHSYQTDILITNSEFYSTSYPSISASNSKCTIKNTTVYDIEQNGISLENIKNGEICDCTLHDVKATGISANRNSVCKFHDNKFASIGGNAFHITDQSHVEIYNNSITDCLYPAFAILLQCTAQVHDNTVHNCDLSGMCIRNATEVSLYDNEFIDINDCGVSISDTEKAIIHDNKIKNCKVAAIECYNNSQVQAENNQIDGIGQCAFLSYAKAKIVCKDNDVSNVKQCFARLLCHGSGEFTNNKITNCPKLIDDSTTGDYFFEDNSDFENVTNMESKFKEEGSKIILHKKNTSNVKNLCLNCQKNERDSYFHPCGHQVYCHKCAYEALEKKECCVLCRFPIEKILDGFHIDDEESRCIICRENPVDSIILPCGHIGFCSECLVKWFVDNNSCPFCRTEHSFFKKIIDLD</sequence>
<dbReference type="SMART" id="SM00184">
    <property type="entry name" value="RING"/>
    <property type="match status" value="2"/>
</dbReference>
<dbReference type="InterPro" id="IPR006626">
    <property type="entry name" value="PbH1"/>
</dbReference>
<keyword evidence="2" id="KW-0862">Zinc</keyword>
<dbReference type="InterPro" id="IPR012334">
    <property type="entry name" value="Pectin_lyas_fold"/>
</dbReference>
<evidence type="ECO:0000313" key="5">
    <source>
        <dbReference type="Proteomes" id="UP001470230"/>
    </source>
</evidence>
<keyword evidence="2" id="KW-0479">Metal-binding</keyword>
<dbReference type="PROSITE" id="PS50089">
    <property type="entry name" value="ZF_RING_2"/>
    <property type="match status" value="2"/>
</dbReference>
<dbReference type="InterPro" id="IPR051550">
    <property type="entry name" value="SCF-Subunits/Alg-Epimerases"/>
</dbReference>
<dbReference type="Proteomes" id="UP001470230">
    <property type="component" value="Unassembled WGS sequence"/>
</dbReference>
<evidence type="ECO:0000259" key="3">
    <source>
        <dbReference type="PROSITE" id="PS50089"/>
    </source>
</evidence>
<keyword evidence="2" id="KW-0863">Zinc-finger</keyword>
<proteinExistence type="predicted"/>
<evidence type="ECO:0000256" key="2">
    <source>
        <dbReference type="PROSITE-ProRule" id="PRU00175"/>
    </source>
</evidence>
<dbReference type="InterPro" id="IPR013083">
    <property type="entry name" value="Znf_RING/FYVE/PHD"/>
</dbReference>
<protein>
    <recommendedName>
        <fullName evidence="3">RING-type domain-containing protein</fullName>
    </recommendedName>
</protein>
<accession>A0ABR2KLT1</accession>
<dbReference type="PANTHER" id="PTHR22990:SF15">
    <property type="entry name" value="F-BOX ONLY PROTEIN 10"/>
    <property type="match status" value="1"/>
</dbReference>
<dbReference type="PANTHER" id="PTHR22990">
    <property type="entry name" value="F-BOX ONLY PROTEIN"/>
    <property type="match status" value="1"/>
</dbReference>
<dbReference type="EMBL" id="JAPFFF010000004">
    <property type="protein sequence ID" value="KAK8892075.1"/>
    <property type="molecule type" value="Genomic_DNA"/>
</dbReference>
<keyword evidence="5" id="KW-1185">Reference proteome</keyword>
<dbReference type="SMART" id="SM00710">
    <property type="entry name" value="PbH1"/>
    <property type="match status" value="11"/>
</dbReference>
<dbReference type="Pfam" id="PF13920">
    <property type="entry name" value="zf-C3HC4_3"/>
    <property type="match status" value="2"/>
</dbReference>
<dbReference type="Pfam" id="PF13229">
    <property type="entry name" value="Beta_helix"/>
    <property type="match status" value="2"/>
</dbReference>
<keyword evidence="1" id="KW-0677">Repeat</keyword>
<name>A0ABR2KLT1_9EUKA</name>
<evidence type="ECO:0000256" key="1">
    <source>
        <dbReference type="ARBA" id="ARBA00022737"/>
    </source>
</evidence>
<dbReference type="InterPro" id="IPR001841">
    <property type="entry name" value="Znf_RING"/>
</dbReference>
<feature type="domain" description="RING-type" evidence="3">
    <location>
        <begin position="536"/>
        <end position="575"/>
    </location>
</feature>
<dbReference type="SUPFAM" id="SSF51126">
    <property type="entry name" value="Pectin lyase-like"/>
    <property type="match status" value="2"/>
</dbReference>
<dbReference type="InterPro" id="IPR011050">
    <property type="entry name" value="Pectin_lyase_fold/virulence"/>
</dbReference>
<organism evidence="4 5">
    <name type="scientific">Tritrichomonas musculus</name>
    <dbReference type="NCBI Taxonomy" id="1915356"/>
    <lineage>
        <taxon>Eukaryota</taxon>
        <taxon>Metamonada</taxon>
        <taxon>Parabasalia</taxon>
        <taxon>Tritrichomonadida</taxon>
        <taxon>Tritrichomonadidae</taxon>
        <taxon>Tritrichomonas</taxon>
    </lineage>
</organism>
<comment type="caution">
    <text evidence="4">The sequence shown here is derived from an EMBL/GenBank/DDBJ whole genome shotgun (WGS) entry which is preliminary data.</text>
</comment>
<dbReference type="SUPFAM" id="SSF57850">
    <property type="entry name" value="RING/U-box"/>
    <property type="match status" value="1"/>
</dbReference>
<evidence type="ECO:0000313" key="4">
    <source>
        <dbReference type="EMBL" id="KAK8892075.1"/>
    </source>
</evidence>
<dbReference type="InterPro" id="IPR039448">
    <property type="entry name" value="Beta_helix"/>
</dbReference>